<dbReference type="AlphaFoldDB" id="A0AAX4HRB0"/>
<name>A0AAX4HRB0_9BACT</name>
<dbReference type="KEGG" id="psti:SOO65_03285"/>
<keyword evidence="3" id="KW-1185">Reference proteome</keyword>
<proteinExistence type="predicted"/>
<evidence type="ECO:0000256" key="1">
    <source>
        <dbReference type="SAM" id="SignalP"/>
    </source>
</evidence>
<feature type="chain" id="PRO_5043757992" evidence="1">
    <location>
        <begin position="19"/>
        <end position="102"/>
    </location>
</feature>
<sequence>MKIVLTFICLMVSFSSWSTVTVGSVDCPVQFEGRVKEIIEPVGASGFFDANTVVFENQRTIKGEVKEQVLLEVLQNGPFKVAVEKDYRVQLRSGKLCWIEEI</sequence>
<protein>
    <submittedName>
        <fullName evidence="2">Uncharacterized protein</fullName>
    </submittedName>
</protein>
<dbReference type="RefSeq" id="WP_321396866.1">
    <property type="nucleotide sequence ID" value="NZ_CP139487.1"/>
</dbReference>
<feature type="signal peptide" evidence="1">
    <location>
        <begin position="1"/>
        <end position="18"/>
    </location>
</feature>
<evidence type="ECO:0000313" key="3">
    <source>
        <dbReference type="Proteomes" id="UP001324634"/>
    </source>
</evidence>
<organism evidence="2 3">
    <name type="scientific">Peredibacter starrii</name>
    <dbReference type="NCBI Taxonomy" id="28202"/>
    <lineage>
        <taxon>Bacteria</taxon>
        <taxon>Pseudomonadati</taxon>
        <taxon>Bdellovibrionota</taxon>
        <taxon>Bacteriovoracia</taxon>
        <taxon>Bacteriovoracales</taxon>
        <taxon>Bacteriovoracaceae</taxon>
        <taxon>Peredibacter</taxon>
    </lineage>
</organism>
<reference evidence="2 3" key="1">
    <citation type="submission" date="2023-11" db="EMBL/GenBank/DDBJ databases">
        <title>Peredibacter starrii A3.12.</title>
        <authorList>
            <person name="Mitchell R.J."/>
        </authorList>
    </citation>
    <scope>NUCLEOTIDE SEQUENCE [LARGE SCALE GENOMIC DNA]</scope>
    <source>
        <strain evidence="2 3">A3.12</strain>
    </source>
</reference>
<gene>
    <name evidence="2" type="ORF">SOO65_03285</name>
</gene>
<evidence type="ECO:0000313" key="2">
    <source>
        <dbReference type="EMBL" id="WPU65762.1"/>
    </source>
</evidence>
<dbReference type="EMBL" id="CP139487">
    <property type="protein sequence ID" value="WPU65762.1"/>
    <property type="molecule type" value="Genomic_DNA"/>
</dbReference>
<accession>A0AAX4HRB0</accession>
<keyword evidence="1" id="KW-0732">Signal</keyword>
<dbReference type="Proteomes" id="UP001324634">
    <property type="component" value="Chromosome"/>
</dbReference>